<evidence type="ECO:0000256" key="1">
    <source>
        <dbReference type="SAM" id="SignalP"/>
    </source>
</evidence>
<proteinExistence type="predicted"/>
<accession>A0A839E7X2</accession>
<evidence type="ECO:0000313" key="2">
    <source>
        <dbReference type="EMBL" id="MBA8847607.1"/>
    </source>
</evidence>
<evidence type="ECO:0000313" key="3">
    <source>
        <dbReference type="Proteomes" id="UP000585905"/>
    </source>
</evidence>
<dbReference type="AlphaFoldDB" id="A0A839E7X2"/>
<dbReference type="PROSITE" id="PS51257">
    <property type="entry name" value="PROKAR_LIPOPROTEIN"/>
    <property type="match status" value="1"/>
</dbReference>
<protein>
    <submittedName>
        <fullName evidence="2">Uncharacterized protein</fullName>
    </submittedName>
</protein>
<dbReference type="RefSeq" id="WP_182490421.1">
    <property type="nucleotide sequence ID" value="NZ_BAAAOV010000015.1"/>
</dbReference>
<dbReference type="Proteomes" id="UP000585905">
    <property type="component" value="Unassembled WGS sequence"/>
</dbReference>
<gene>
    <name evidence="2" type="ORF">FHX53_001192</name>
</gene>
<comment type="caution">
    <text evidence="2">The sequence shown here is derived from an EMBL/GenBank/DDBJ whole genome shotgun (WGS) entry which is preliminary data.</text>
</comment>
<keyword evidence="1" id="KW-0732">Signal</keyword>
<organism evidence="2 3">
    <name type="scientific">Microcella alkalica</name>
    <dbReference type="NCBI Taxonomy" id="355930"/>
    <lineage>
        <taxon>Bacteria</taxon>
        <taxon>Bacillati</taxon>
        <taxon>Actinomycetota</taxon>
        <taxon>Actinomycetes</taxon>
        <taxon>Micrococcales</taxon>
        <taxon>Microbacteriaceae</taxon>
        <taxon>Microcella</taxon>
    </lineage>
</organism>
<keyword evidence="3" id="KW-1185">Reference proteome</keyword>
<reference evidence="2 3" key="1">
    <citation type="submission" date="2020-07" db="EMBL/GenBank/DDBJ databases">
        <title>Sequencing the genomes of 1000 actinobacteria strains.</title>
        <authorList>
            <person name="Klenk H.-P."/>
        </authorList>
    </citation>
    <scope>NUCLEOTIDE SEQUENCE [LARGE SCALE GENOMIC DNA]</scope>
    <source>
        <strain evidence="2 3">DSM 19663</strain>
    </source>
</reference>
<dbReference type="EMBL" id="JACGWX010000002">
    <property type="protein sequence ID" value="MBA8847607.1"/>
    <property type="molecule type" value="Genomic_DNA"/>
</dbReference>
<feature type="chain" id="PRO_5038424472" evidence="1">
    <location>
        <begin position="26"/>
        <end position="225"/>
    </location>
</feature>
<sequence>MSRAPRRSSPALLLGALAIACGGCATVEPASVSLELVAAERAERLVGLWFDSTQSTQRELRDHWPESPPLSFGFTEWVHPSDYRERLLECVSDRLGRPAEIGGAPIAGEEPWAPASAEALCRHEFPPFTSEISLEGPIEARWLDAQLTTALPACVRAFGGRLDIADTRAIIDAIRDRPFSSDGPRDIWSIVAVTGVTALDRAAMRATCPDPALALDELPLPVIDR</sequence>
<name>A0A839E7X2_9MICO</name>
<feature type="signal peptide" evidence="1">
    <location>
        <begin position="1"/>
        <end position="25"/>
    </location>
</feature>